<organism evidence="1 2">
    <name type="scientific">Methylophilus medardicus</name>
    <dbReference type="NCBI Taxonomy" id="2588534"/>
    <lineage>
        <taxon>Bacteria</taxon>
        <taxon>Pseudomonadati</taxon>
        <taxon>Pseudomonadota</taxon>
        <taxon>Betaproteobacteria</taxon>
        <taxon>Nitrosomonadales</taxon>
        <taxon>Methylophilaceae</taxon>
        <taxon>Methylophilus</taxon>
    </lineage>
</organism>
<dbReference type="OrthoDB" id="5297568at2"/>
<dbReference type="Proteomes" id="UP000311008">
    <property type="component" value="Chromosome"/>
</dbReference>
<dbReference type="Pfam" id="PF04364">
    <property type="entry name" value="DNA_pol3_chi"/>
    <property type="match status" value="1"/>
</dbReference>
<reference evidence="2" key="1">
    <citation type="journal article" date="2019" name="ISME J.">
        <title>Evolution in action: habitat transition from sediment to the pelagial leads to genome streamlining in Methylophilaceae.</title>
        <authorList>
            <person name="Salcher M."/>
            <person name="Schaefle D."/>
            <person name="Kaspar M."/>
            <person name="Neuenschwander S.M."/>
            <person name="Ghai R."/>
        </authorList>
    </citation>
    <scope>NUCLEOTIDE SEQUENCE [LARGE SCALE GENOMIC DNA]</scope>
    <source>
        <strain evidence="2">MMS-M-51</strain>
    </source>
</reference>
<dbReference type="GO" id="GO:0032298">
    <property type="term" value="P:positive regulation of DNA-templated DNA replication initiation"/>
    <property type="evidence" value="ECO:0007669"/>
    <property type="project" value="TreeGrafter"/>
</dbReference>
<protein>
    <submittedName>
        <fullName evidence="1">DNA polymerase III subunit chi</fullName>
    </submittedName>
</protein>
<keyword evidence="2" id="KW-1185">Reference proteome</keyword>
<evidence type="ECO:0000313" key="2">
    <source>
        <dbReference type="Proteomes" id="UP000311008"/>
    </source>
</evidence>
<proteinExistence type="predicted"/>
<dbReference type="GO" id="GO:0003677">
    <property type="term" value="F:DNA binding"/>
    <property type="evidence" value="ECO:0007669"/>
    <property type="project" value="InterPro"/>
</dbReference>
<name>A0A5B8CPW4_9PROT</name>
<accession>A0A5B8CPW4</accession>
<evidence type="ECO:0000313" key="1">
    <source>
        <dbReference type="EMBL" id="QDC43283.1"/>
    </source>
</evidence>
<dbReference type="InterPro" id="IPR036768">
    <property type="entry name" value="PolIII_chi_sf"/>
</dbReference>
<gene>
    <name evidence="1" type="ORF">FIU01_01255</name>
</gene>
<dbReference type="GO" id="GO:0003887">
    <property type="term" value="F:DNA-directed DNA polymerase activity"/>
    <property type="evidence" value="ECO:0007669"/>
    <property type="project" value="InterPro"/>
</dbReference>
<sequence length="139" mass="16455">MTKIRFYTDVPDAPILMAHLVHQALSRQRQVTIYVADRAQAVWLEERLWQSTAESFLPHALADAEHAALTPVQLAWLPEQIRQDDLLFNHQTTLPKFFSRFRHLFELIGPDEADKMAGRQRWAFYRDRGYEIQHMNKHM</sequence>
<dbReference type="SUPFAM" id="SSF102400">
    <property type="entry name" value="DNA polymerase III chi subunit"/>
    <property type="match status" value="1"/>
</dbReference>
<dbReference type="RefSeq" id="WP_140002190.1">
    <property type="nucleotide sequence ID" value="NZ_CP040946.1"/>
</dbReference>
<dbReference type="EMBL" id="CP040946">
    <property type="protein sequence ID" value="QDC43283.1"/>
    <property type="molecule type" value="Genomic_DNA"/>
</dbReference>
<dbReference type="Gene3D" id="3.40.50.10110">
    <property type="entry name" value="DNA polymerase III subunit chi"/>
    <property type="match status" value="1"/>
</dbReference>
<dbReference type="PANTHER" id="PTHR38767:SF1">
    <property type="entry name" value="DNA POLYMERASE III SUBUNIT CHI"/>
    <property type="match status" value="1"/>
</dbReference>
<dbReference type="InterPro" id="IPR007459">
    <property type="entry name" value="DNA_pol3_chi"/>
</dbReference>
<dbReference type="GO" id="GO:0006260">
    <property type="term" value="P:DNA replication"/>
    <property type="evidence" value="ECO:0007669"/>
    <property type="project" value="InterPro"/>
</dbReference>
<dbReference type="AlphaFoldDB" id="A0A5B8CPW4"/>
<dbReference type="KEGG" id="mmec:FIU01_01255"/>
<dbReference type="PANTHER" id="PTHR38767">
    <property type="entry name" value="DNA POLYMERASE III SUBUNIT CHI"/>
    <property type="match status" value="1"/>
</dbReference>